<evidence type="ECO:0000256" key="1">
    <source>
        <dbReference type="SAM" id="Coils"/>
    </source>
</evidence>
<comment type="caution">
    <text evidence="3">The sequence shown here is derived from an EMBL/GenBank/DDBJ whole genome shotgun (WGS) entry which is preliminary data.</text>
</comment>
<sequence>MEEHKPYTPPSRDAEVTLADIIRTVQGYLRYLARGWYWMLGVAILGMGIAFAIVKSHTIEHIAEITFVANQESQRGGNSILASTLASFGLSGGKEGESGQYTKILALSQSRKIQFSALLDTVEVDNQRDLMINHISRVYDLQKTWEVEEPIHFTFQSPDSMDLTNRQYLKRIYSMINNDKQPMYSVSLDNASQMITMKAETIHPELSIALVYALYENLSQFYVLQSTAKGIETVSTLSERKDSLENVLQKQQASLASAIDRSRGMTYRSQQTNRLDLTVDLEITRTMYMEVVKNLEMSRFNLENIRPIFTIIDYPLQPLPTNRKSLIRLMVIFAIVGSVFAGMILILRKMYVDVMREEKG</sequence>
<dbReference type="Proteomes" id="UP000753961">
    <property type="component" value="Unassembled WGS sequence"/>
</dbReference>
<gene>
    <name evidence="3" type="ORF">KUV50_00690</name>
</gene>
<dbReference type="EMBL" id="JAHVHU010000002">
    <property type="protein sequence ID" value="MBY5956630.1"/>
    <property type="molecule type" value="Genomic_DNA"/>
</dbReference>
<dbReference type="GO" id="GO:0005886">
    <property type="term" value="C:plasma membrane"/>
    <property type="evidence" value="ECO:0007669"/>
    <property type="project" value="TreeGrafter"/>
</dbReference>
<dbReference type="PANTHER" id="PTHR32309">
    <property type="entry name" value="TYROSINE-PROTEIN KINASE"/>
    <property type="match status" value="1"/>
</dbReference>
<organism evidence="3 4">
    <name type="scientific">Membranihabitans marinus</name>
    <dbReference type="NCBI Taxonomy" id="1227546"/>
    <lineage>
        <taxon>Bacteria</taxon>
        <taxon>Pseudomonadati</taxon>
        <taxon>Bacteroidota</taxon>
        <taxon>Saprospiria</taxon>
        <taxon>Saprospirales</taxon>
        <taxon>Saprospiraceae</taxon>
        <taxon>Membranihabitans</taxon>
    </lineage>
</organism>
<dbReference type="PANTHER" id="PTHR32309:SF13">
    <property type="entry name" value="FERRIC ENTEROBACTIN TRANSPORT PROTEIN FEPE"/>
    <property type="match status" value="1"/>
</dbReference>
<keyword evidence="2" id="KW-1133">Transmembrane helix</keyword>
<protein>
    <recommendedName>
        <fullName evidence="5">Chain length determinant protein</fullName>
    </recommendedName>
</protein>
<keyword evidence="2" id="KW-0472">Membrane</keyword>
<dbReference type="InterPro" id="IPR050445">
    <property type="entry name" value="Bact_polysacc_biosynth/exp"/>
</dbReference>
<name>A0A953HQP6_9BACT</name>
<dbReference type="RefSeq" id="WP_222578155.1">
    <property type="nucleotide sequence ID" value="NZ_JAHVHU010000002.1"/>
</dbReference>
<feature type="transmembrane region" description="Helical" evidence="2">
    <location>
        <begin position="326"/>
        <end position="347"/>
    </location>
</feature>
<evidence type="ECO:0000313" key="3">
    <source>
        <dbReference type="EMBL" id="MBY5956630.1"/>
    </source>
</evidence>
<dbReference type="AlphaFoldDB" id="A0A953HQP6"/>
<feature type="transmembrane region" description="Helical" evidence="2">
    <location>
        <begin position="36"/>
        <end position="54"/>
    </location>
</feature>
<keyword evidence="4" id="KW-1185">Reference proteome</keyword>
<proteinExistence type="predicted"/>
<reference evidence="3" key="1">
    <citation type="submission" date="2021-06" db="EMBL/GenBank/DDBJ databases">
        <title>44 bacteria genomes isolated from Dapeng, Shenzhen.</title>
        <authorList>
            <person name="Zheng W."/>
            <person name="Yu S."/>
            <person name="Huang Y."/>
        </authorList>
    </citation>
    <scope>NUCLEOTIDE SEQUENCE</scope>
    <source>
        <strain evidence="3">DP5N28-2</strain>
    </source>
</reference>
<dbReference type="GO" id="GO:0004713">
    <property type="term" value="F:protein tyrosine kinase activity"/>
    <property type="evidence" value="ECO:0007669"/>
    <property type="project" value="TreeGrafter"/>
</dbReference>
<accession>A0A953HQP6</accession>
<keyword evidence="1" id="KW-0175">Coiled coil</keyword>
<evidence type="ECO:0000313" key="4">
    <source>
        <dbReference type="Proteomes" id="UP000753961"/>
    </source>
</evidence>
<keyword evidence="2" id="KW-0812">Transmembrane</keyword>
<evidence type="ECO:0000256" key="2">
    <source>
        <dbReference type="SAM" id="Phobius"/>
    </source>
</evidence>
<feature type="coiled-coil region" evidence="1">
    <location>
        <begin position="234"/>
        <end position="261"/>
    </location>
</feature>
<evidence type="ECO:0008006" key="5">
    <source>
        <dbReference type="Google" id="ProtNLM"/>
    </source>
</evidence>